<protein>
    <recommendedName>
        <fullName evidence="3">Major facilitator superfamily (MFS) profile domain-containing protein</fullName>
    </recommendedName>
</protein>
<comment type="caution">
    <text evidence="4">The sequence shown here is derived from an EMBL/GenBank/DDBJ whole genome shotgun (WGS) entry which is preliminary data.</text>
</comment>
<dbReference type="InterPro" id="IPR011701">
    <property type="entry name" value="MFS"/>
</dbReference>
<feature type="transmembrane region" description="Helical" evidence="2">
    <location>
        <begin position="20"/>
        <end position="40"/>
    </location>
</feature>
<dbReference type="AlphaFoldDB" id="A0AAD9PAX8"/>
<dbReference type="PROSITE" id="PS50850">
    <property type="entry name" value="MFS"/>
    <property type="match status" value="1"/>
</dbReference>
<keyword evidence="2" id="KW-0472">Membrane</keyword>
<keyword evidence="2" id="KW-0812">Transmembrane</keyword>
<dbReference type="GO" id="GO:0008028">
    <property type="term" value="F:monocarboxylic acid transmembrane transporter activity"/>
    <property type="evidence" value="ECO:0007669"/>
    <property type="project" value="TreeGrafter"/>
</dbReference>
<feature type="transmembrane region" description="Helical" evidence="2">
    <location>
        <begin position="349"/>
        <end position="371"/>
    </location>
</feature>
<dbReference type="Pfam" id="PF07690">
    <property type="entry name" value="MFS_1"/>
    <property type="match status" value="1"/>
</dbReference>
<dbReference type="Proteomes" id="UP001209878">
    <property type="component" value="Unassembled WGS sequence"/>
</dbReference>
<reference evidence="4" key="1">
    <citation type="journal article" date="2023" name="Mol. Biol. Evol.">
        <title>Third-Generation Sequencing Reveals the Adaptive Role of the Epigenome in Three Deep-Sea Polychaetes.</title>
        <authorList>
            <person name="Perez M."/>
            <person name="Aroh O."/>
            <person name="Sun Y."/>
            <person name="Lan Y."/>
            <person name="Juniper S.K."/>
            <person name="Young C.R."/>
            <person name="Angers B."/>
            <person name="Qian P.Y."/>
        </authorList>
    </citation>
    <scope>NUCLEOTIDE SEQUENCE</scope>
    <source>
        <strain evidence="4">R07B-5</strain>
    </source>
</reference>
<evidence type="ECO:0000256" key="2">
    <source>
        <dbReference type="SAM" id="Phobius"/>
    </source>
</evidence>
<feature type="transmembrane region" description="Helical" evidence="2">
    <location>
        <begin position="52"/>
        <end position="73"/>
    </location>
</feature>
<organism evidence="4 5">
    <name type="scientific">Ridgeia piscesae</name>
    <name type="common">Tubeworm</name>
    <dbReference type="NCBI Taxonomy" id="27915"/>
    <lineage>
        <taxon>Eukaryota</taxon>
        <taxon>Metazoa</taxon>
        <taxon>Spiralia</taxon>
        <taxon>Lophotrochozoa</taxon>
        <taxon>Annelida</taxon>
        <taxon>Polychaeta</taxon>
        <taxon>Sedentaria</taxon>
        <taxon>Canalipalpata</taxon>
        <taxon>Sabellida</taxon>
        <taxon>Siboglinidae</taxon>
        <taxon>Ridgeia</taxon>
    </lineage>
</organism>
<dbReference type="SUPFAM" id="SSF103473">
    <property type="entry name" value="MFS general substrate transporter"/>
    <property type="match status" value="1"/>
</dbReference>
<feature type="transmembrane region" description="Helical" evidence="2">
    <location>
        <begin position="288"/>
        <end position="307"/>
    </location>
</feature>
<feature type="domain" description="Major facilitator superfamily (MFS) profile" evidence="3">
    <location>
        <begin position="222"/>
        <end position="429"/>
    </location>
</feature>
<proteinExistence type="predicted"/>
<name>A0AAD9PAX8_RIDPI</name>
<dbReference type="EMBL" id="JAODUO010000055">
    <property type="protein sequence ID" value="KAK2191280.1"/>
    <property type="molecule type" value="Genomic_DNA"/>
</dbReference>
<dbReference type="GO" id="GO:0016020">
    <property type="term" value="C:membrane"/>
    <property type="evidence" value="ECO:0007669"/>
    <property type="project" value="UniProtKB-SubCell"/>
</dbReference>
<dbReference type="PANTHER" id="PTHR11360:SF284">
    <property type="entry name" value="EG:103B4.3 PROTEIN-RELATED"/>
    <property type="match status" value="1"/>
</dbReference>
<dbReference type="PANTHER" id="PTHR11360">
    <property type="entry name" value="MONOCARBOXYLATE TRANSPORTER"/>
    <property type="match status" value="1"/>
</dbReference>
<gene>
    <name evidence="4" type="ORF">NP493_56g04022</name>
</gene>
<dbReference type="InterPro" id="IPR020846">
    <property type="entry name" value="MFS_dom"/>
</dbReference>
<evidence type="ECO:0000313" key="5">
    <source>
        <dbReference type="Proteomes" id="UP001209878"/>
    </source>
</evidence>
<evidence type="ECO:0000313" key="4">
    <source>
        <dbReference type="EMBL" id="KAK2191280.1"/>
    </source>
</evidence>
<evidence type="ECO:0000259" key="3">
    <source>
        <dbReference type="PROSITE" id="PS50850"/>
    </source>
</evidence>
<feature type="transmembrane region" description="Helical" evidence="2">
    <location>
        <begin position="313"/>
        <end position="337"/>
    </location>
</feature>
<dbReference type="InterPro" id="IPR036259">
    <property type="entry name" value="MFS_trans_sf"/>
</dbReference>
<feature type="transmembrane region" description="Helical" evidence="2">
    <location>
        <begin position="221"/>
        <end position="244"/>
    </location>
</feature>
<feature type="transmembrane region" description="Helical" evidence="2">
    <location>
        <begin position="256"/>
        <end position="276"/>
    </location>
</feature>
<evidence type="ECO:0000256" key="1">
    <source>
        <dbReference type="ARBA" id="ARBA00004141"/>
    </source>
</evidence>
<dbReference type="FunFam" id="1.20.1250.20:FF:000505">
    <property type="entry name" value="Predicted protein"/>
    <property type="match status" value="1"/>
</dbReference>
<keyword evidence="5" id="KW-1185">Reference proteome</keyword>
<feature type="transmembrane region" description="Helical" evidence="2">
    <location>
        <begin position="377"/>
        <end position="401"/>
    </location>
</feature>
<keyword evidence="2" id="KW-1133">Transmembrane helix</keyword>
<dbReference type="Gene3D" id="1.20.1250.20">
    <property type="entry name" value="MFS general substrate transporter like domains"/>
    <property type="match status" value="2"/>
</dbReference>
<sequence length="429" mass="47086">MIYLPAIVSVTYYFEKRRSFATGLAVCGSGIGTFIFAPLAKALLDEYGWKGATLIEAGLLLNCCICGALFRPLEFSKRQQRKPLADCCSNDNIEGATAKDGAALVAARQVFSEGTLDTNQMSGALLLSHNSSSLHSLPHMSSGEHVKPEGATVRRHASEMNLSTCKKSYRTNPAAYAHSVTSLPRQVAPQDECFLFRWFHCSEEMKGTFRQMLDLELLKDVLFLLFAISNLFTSIGFNVPYIYLPDRVTQMGFSKSNAAFLISVIGISNTVGRVVFGWLSDRDCVNRLFLYNTALTLCGIATSLSIFCLTYEMLIVYAALFGLLIGVYVSLTSVVLVDLLGIERLTNSFGLLLLFQGVATIVGPPVAGWIYDKTQSYDVPFIITGAVISFSGIMLFSLPCIQKLRDRRRALVQDDISTKNNLALTVVDA</sequence>
<accession>A0AAD9PAX8</accession>
<dbReference type="InterPro" id="IPR050327">
    <property type="entry name" value="Proton-linked_MCT"/>
</dbReference>
<dbReference type="CDD" id="cd17352">
    <property type="entry name" value="MFS_MCT_SLC16"/>
    <property type="match status" value="1"/>
</dbReference>
<comment type="subcellular location">
    <subcellularLocation>
        <location evidence="1">Membrane</location>
        <topology evidence="1">Multi-pass membrane protein</topology>
    </subcellularLocation>
</comment>